<proteinExistence type="predicted"/>
<dbReference type="AlphaFoldDB" id="K0SJL5"/>
<comment type="caution">
    <text evidence="2">The sequence shown here is derived from an EMBL/GenBank/DDBJ whole genome shotgun (WGS) entry which is preliminary data.</text>
</comment>
<accession>K0SJL5</accession>
<feature type="region of interest" description="Disordered" evidence="1">
    <location>
        <begin position="22"/>
        <end position="51"/>
    </location>
</feature>
<sequence>KPRSRLVQAGLLRWARMRAAGRALGREERVSSQEQRKKGRGGNGGNCMPMSASLTLPLHEGMRANKIPLGILLAYATHEGPSAHPSALANIPHLNPKVKGRSDSDTAQRLAWGIQGC</sequence>
<reference evidence="2 3" key="1">
    <citation type="journal article" date="2012" name="Genome Biol.">
        <title>Genome and low-iron response of an oceanic diatom adapted to chronic iron limitation.</title>
        <authorList>
            <person name="Lommer M."/>
            <person name="Specht M."/>
            <person name="Roy A.S."/>
            <person name="Kraemer L."/>
            <person name="Andreson R."/>
            <person name="Gutowska M.A."/>
            <person name="Wolf J."/>
            <person name="Bergner S.V."/>
            <person name="Schilhabel M.B."/>
            <person name="Klostermeier U.C."/>
            <person name="Beiko R.G."/>
            <person name="Rosenstiel P."/>
            <person name="Hippler M."/>
            <person name="Laroche J."/>
        </authorList>
    </citation>
    <scope>NUCLEOTIDE SEQUENCE [LARGE SCALE GENOMIC DNA]</scope>
    <source>
        <strain evidence="2 3">CCMP1005</strain>
    </source>
</reference>
<evidence type="ECO:0000313" key="2">
    <source>
        <dbReference type="EMBL" id="EJK66488.1"/>
    </source>
</evidence>
<evidence type="ECO:0000313" key="3">
    <source>
        <dbReference type="Proteomes" id="UP000266841"/>
    </source>
</evidence>
<dbReference type="EMBL" id="AGNL01014907">
    <property type="protein sequence ID" value="EJK66488.1"/>
    <property type="molecule type" value="Genomic_DNA"/>
</dbReference>
<name>K0SJL5_THAOC</name>
<organism evidence="2 3">
    <name type="scientific">Thalassiosira oceanica</name>
    <name type="common">Marine diatom</name>
    <dbReference type="NCBI Taxonomy" id="159749"/>
    <lineage>
        <taxon>Eukaryota</taxon>
        <taxon>Sar</taxon>
        <taxon>Stramenopiles</taxon>
        <taxon>Ochrophyta</taxon>
        <taxon>Bacillariophyta</taxon>
        <taxon>Coscinodiscophyceae</taxon>
        <taxon>Thalassiosirophycidae</taxon>
        <taxon>Thalassiosirales</taxon>
        <taxon>Thalassiosiraceae</taxon>
        <taxon>Thalassiosira</taxon>
    </lineage>
</organism>
<keyword evidence="3" id="KW-1185">Reference proteome</keyword>
<protein>
    <submittedName>
        <fullName evidence="2">Uncharacterized protein</fullName>
    </submittedName>
</protein>
<evidence type="ECO:0000256" key="1">
    <source>
        <dbReference type="SAM" id="MobiDB-lite"/>
    </source>
</evidence>
<dbReference type="Proteomes" id="UP000266841">
    <property type="component" value="Unassembled WGS sequence"/>
</dbReference>
<feature type="compositionally biased region" description="Basic and acidic residues" evidence="1">
    <location>
        <begin position="24"/>
        <end position="36"/>
    </location>
</feature>
<feature type="non-terminal residue" evidence="2">
    <location>
        <position position="1"/>
    </location>
</feature>
<gene>
    <name evidence="2" type="ORF">THAOC_12592</name>
</gene>